<dbReference type="EMBL" id="ASHM01004191">
    <property type="protein sequence ID" value="PNY10947.1"/>
    <property type="molecule type" value="Genomic_DNA"/>
</dbReference>
<dbReference type="InterPro" id="IPR053151">
    <property type="entry name" value="RNase_H-like"/>
</dbReference>
<dbReference type="PANTHER" id="PTHR47723">
    <property type="entry name" value="OS05G0353850 PROTEIN"/>
    <property type="match status" value="1"/>
</dbReference>
<dbReference type="InterPro" id="IPR002156">
    <property type="entry name" value="RNaseH_domain"/>
</dbReference>
<gene>
    <name evidence="2" type="ORF">L195_g007543</name>
</gene>
<dbReference type="Proteomes" id="UP000236291">
    <property type="component" value="Unassembled WGS sequence"/>
</dbReference>
<dbReference type="InterPro" id="IPR044730">
    <property type="entry name" value="RNase_H-like_dom_plant"/>
</dbReference>
<dbReference type="CDD" id="cd06222">
    <property type="entry name" value="RNase_H_like"/>
    <property type="match status" value="1"/>
</dbReference>
<sequence length="106" mass="12322">MASESRATLEKLNLLMHALHAEMCRMYLGMNLAWRHEITHLHVESDSKMQIDMVTDKVKFNGSTPTLVLHIRHLLALSWQVILSHTWREENRSVDWLANFSNSLPS</sequence>
<comment type="caution">
    <text evidence="2">The sequence shown here is derived from an EMBL/GenBank/DDBJ whole genome shotgun (WGS) entry which is preliminary data.</text>
</comment>
<dbReference type="SUPFAM" id="SSF53098">
    <property type="entry name" value="Ribonuclease H-like"/>
    <property type="match status" value="1"/>
</dbReference>
<dbReference type="Gene3D" id="3.30.420.10">
    <property type="entry name" value="Ribonuclease H-like superfamily/Ribonuclease H"/>
    <property type="match status" value="1"/>
</dbReference>
<dbReference type="PANTHER" id="PTHR47723:SF13">
    <property type="entry name" value="PUTATIVE-RELATED"/>
    <property type="match status" value="1"/>
</dbReference>
<evidence type="ECO:0000259" key="1">
    <source>
        <dbReference type="Pfam" id="PF13456"/>
    </source>
</evidence>
<proteinExistence type="predicted"/>
<evidence type="ECO:0000313" key="2">
    <source>
        <dbReference type="EMBL" id="PNY10947.1"/>
    </source>
</evidence>
<accession>A0A2K3P6M9</accession>
<evidence type="ECO:0000313" key="3">
    <source>
        <dbReference type="Proteomes" id="UP000236291"/>
    </source>
</evidence>
<reference evidence="2 3" key="2">
    <citation type="journal article" date="2017" name="Front. Plant Sci.">
        <title>Gene Classification and Mining of Molecular Markers Useful in Red Clover (Trifolium pratense) Breeding.</title>
        <authorList>
            <person name="Istvanek J."/>
            <person name="Dluhosova J."/>
            <person name="Dluhos P."/>
            <person name="Patkova L."/>
            <person name="Nedelnik J."/>
            <person name="Repkova J."/>
        </authorList>
    </citation>
    <scope>NUCLEOTIDE SEQUENCE [LARGE SCALE GENOMIC DNA]</scope>
    <source>
        <strain evidence="3">cv. Tatra</strain>
        <tissue evidence="2">Young leaves</tissue>
    </source>
</reference>
<dbReference type="InterPro" id="IPR036397">
    <property type="entry name" value="RNaseH_sf"/>
</dbReference>
<dbReference type="GO" id="GO:0003676">
    <property type="term" value="F:nucleic acid binding"/>
    <property type="evidence" value="ECO:0007669"/>
    <property type="project" value="InterPro"/>
</dbReference>
<feature type="domain" description="RNase H type-1" evidence="1">
    <location>
        <begin position="12"/>
        <end position="100"/>
    </location>
</feature>
<reference evidence="2 3" key="1">
    <citation type="journal article" date="2014" name="Am. J. Bot.">
        <title>Genome assembly and annotation for red clover (Trifolium pratense; Fabaceae).</title>
        <authorList>
            <person name="Istvanek J."/>
            <person name="Jaros M."/>
            <person name="Krenek A."/>
            <person name="Repkova J."/>
        </authorList>
    </citation>
    <scope>NUCLEOTIDE SEQUENCE [LARGE SCALE GENOMIC DNA]</scope>
    <source>
        <strain evidence="3">cv. Tatra</strain>
        <tissue evidence="2">Young leaves</tissue>
    </source>
</reference>
<organism evidence="2 3">
    <name type="scientific">Trifolium pratense</name>
    <name type="common">Red clover</name>
    <dbReference type="NCBI Taxonomy" id="57577"/>
    <lineage>
        <taxon>Eukaryota</taxon>
        <taxon>Viridiplantae</taxon>
        <taxon>Streptophyta</taxon>
        <taxon>Embryophyta</taxon>
        <taxon>Tracheophyta</taxon>
        <taxon>Spermatophyta</taxon>
        <taxon>Magnoliopsida</taxon>
        <taxon>eudicotyledons</taxon>
        <taxon>Gunneridae</taxon>
        <taxon>Pentapetalae</taxon>
        <taxon>rosids</taxon>
        <taxon>fabids</taxon>
        <taxon>Fabales</taxon>
        <taxon>Fabaceae</taxon>
        <taxon>Papilionoideae</taxon>
        <taxon>50 kb inversion clade</taxon>
        <taxon>NPAAA clade</taxon>
        <taxon>Hologalegina</taxon>
        <taxon>IRL clade</taxon>
        <taxon>Trifolieae</taxon>
        <taxon>Trifolium</taxon>
    </lineage>
</organism>
<name>A0A2K3P6M9_TRIPR</name>
<dbReference type="Pfam" id="PF13456">
    <property type="entry name" value="RVT_3"/>
    <property type="match status" value="1"/>
</dbReference>
<dbReference type="AlphaFoldDB" id="A0A2K3P6M9"/>
<dbReference type="GO" id="GO:0004523">
    <property type="term" value="F:RNA-DNA hybrid ribonuclease activity"/>
    <property type="evidence" value="ECO:0007669"/>
    <property type="project" value="InterPro"/>
</dbReference>
<dbReference type="InterPro" id="IPR012337">
    <property type="entry name" value="RNaseH-like_sf"/>
</dbReference>
<protein>
    <submittedName>
        <fullName evidence="2">Nucleic acid binding protein</fullName>
    </submittedName>
</protein>